<organism evidence="2 3">
    <name type="scientific">Plakobranchus ocellatus</name>
    <dbReference type="NCBI Taxonomy" id="259542"/>
    <lineage>
        <taxon>Eukaryota</taxon>
        <taxon>Metazoa</taxon>
        <taxon>Spiralia</taxon>
        <taxon>Lophotrochozoa</taxon>
        <taxon>Mollusca</taxon>
        <taxon>Gastropoda</taxon>
        <taxon>Heterobranchia</taxon>
        <taxon>Euthyneura</taxon>
        <taxon>Panpulmonata</taxon>
        <taxon>Sacoglossa</taxon>
        <taxon>Placobranchoidea</taxon>
        <taxon>Plakobranchidae</taxon>
        <taxon>Plakobranchus</taxon>
    </lineage>
</organism>
<accession>A0AAV4BYN0</accession>
<feature type="signal peptide" evidence="1">
    <location>
        <begin position="1"/>
        <end position="21"/>
    </location>
</feature>
<reference evidence="2 3" key="1">
    <citation type="journal article" date="2021" name="Elife">
        <title>Chloroplast acquisition without the gene transfer in kleptoplastic sea slugs, Plakobranchus ocellatus.</title>
        <authorList>
            <person name="Maeda T."/>
            <person name="Takahashi S."/>
            <person name="Yoshida T."/>
            <person name="Shimamura S."/>
            <person name="Takaki Y."/>
            <person name="Nagai Y."/>
            <person name="Toyoda A."/>
            <person name="Suzuki Y."/>
            <person name="Arimoto A."/>
            <person name="Ishii H."/>
            <person name="Satoh N."/>
            <person name="Nishiyama T."/>
            <person name="Hasebe M."/>
            <person name="Maruyama T."/>
            <person name="Minagawa J."/>
            <person name="Obokata J."/>
            <person name="Shigenobu S."/>
        </authorList>
    </citation>
    <scope>NUCLEOTIDE SEQUENCE [LARGE SCALE GENOMIC DNA]</scope>
</reference>
<proteinExistence type="predicted"/>
<dbReference type="Proteomes" id="UP000735302">
    <property type="component" value="Unassembled WGS sequence"/>
</dbReference>
<feature type="chain" id="PRO_5043573600" description="Secreted protein" evidence="1">
    <location>
        <begin position="22"/>
        <end position="111"/>
    </location>
</feature>
<evidence type="ECO:0008006" key="4">
    <source>
        <dbReference type="Google" id="ProtNLM"/>
    </source>
</evidence>
<gene>
    <name evidence="2" type="ORF">PoB_005043900</name>
</gene>
<evidence type="ECO:0000313" key="3">
    <source>
        <dbReference type="Proteomes" id="UP000735302"/>
    </source>
</evidence>
<dbReference type="AlphaFoldDB" id="A0AAV4BYN0"/>
<keyword evidence="3" id="KW-1185">Reference proteome</keyword>
<keyword evidence="1" id="KW-0732">Signal</keyword>
<name>A0AAV4BYN0_9GAST</name>
<evidence type="ECO:0000313" key="2">
    <source>
        <dbReference type="EMBL" id="GFO23934.1"/>
    </source>
</evidence>
<comment type="caution">
    <text evidence="2">The sequence shown here is derived from an EMBL/GenBank/DDBJ whole genome shotgun (WGS) entry which is preliminary data.</text>
</comment>
<protein>
    <recommendedName>
        <fullName evidence="4">Secreted protein</fullName>
    </recommendedName>
</protein>
<evidence type="ECO:0000256" key="1">
    <source>
        <dbReference type="SAM" id="SignalP"/>
    </source>
</evidence>
<dbReference type="EMBL" id="BLXT01005558">
    <property type="protein sequence ID" value="GFO23934.1"/>
    <property type="molecule type" value="Genomic_DNA"/>
</dbReference>
<sequence>MNFRWKIILYIHIRAIGVVLDDMFNVLSIDVHGYREYVHPCDLLAATSCSVQYEWTLCRHHYGCYSRPGVCTTKFKMVLKFYKKVKNIVHNLCVMDVQAHRSFAESSGTRC</sequence>